<proteinExistence type="predicted"/>
<feature type="compositionally biased region" description="Basic and acidic residues" evidence="1">
    <location>
        <begin position="198"/>
        <end position="230"/>
    </location>
</feature>
<evidence type="ECO:0000256" key="1">
    <source>
        <dbReference type="SAM" id="MobiDB-lite"/>
    </source>
</evidence>
<accession>A0AA39GIJ0</accession>
<keyword evidence="3" id="KW-1185">Reference proteome</keyword>
<comment type="caution">
    <text evidence="2">The sequence shown here is derived from an EMBL/GenBank/DDBJ whole genome shotgun (WGS) entry which is preliminary data.</text>
</comment>
<reference evidence="2" key="1">
    <citation type="submission" date="2022-10" db="EMBL/GenBank/DDBJ databases">
        <title>Determination and structural analysis of whole genome sequence of Sarocladium strictum F4-1.</title>
        <authorList>
            <person name="Hu L."/>
            <person name="Jiang Y."/>
        </authorList>
    </citation>
    <scope>NUCLEOTIDE SEQUENCE</scope>
    <source>
        <strain evidence="2">F4-1</strain>
    </source>
</reference>
<name>A0AA39GIJ0_SARSR</name>
<feature type="compositionally biased region" description="Basic and acidic residues" evidence="1">
    <location>
        <begin position="77"/>
        <end position="91"/>
    </location>
</feature>
<gene>
    <name evidence="2" type="ORF">NLU13_4259</name>
</gene>
<feature type="compositionally biased region" description="Low complexity" evidence="1">
    <location>
        <begin position="129"/>
        <end position="185"/>
    </location>
</feature>
<sequence length="230" mass="23192">MSAQRFFVPAAAGATALGGYLYYNSKKAPLSREDQLREKSQAKRDAGLGGAGVGQNAVTGLHEKGGPGSGVPTGNKDPSRAVKTDAPKEDLPSGGVGGGVGAGDPSTRKTVDINAKKPTYGDRDGKSGSGSDSSSGDQKSTSSSSSNNNNNNKSSGGSSGAKDSSSKSSSGASNSAQGNSSWSQSLQGIFGQGGSTAGEKDDVHKKFHDTKIHSNHADTPTKRFPGETVK</sequence>
<evidence type="ECO:0000313" key="3">
    <source>
        <dbReference type="Proteomes" id="UP001175261"/>
    </source>
</evidence>
<dbReference type="Proteomes" id="UP001175261">
    <property type="component" value="Unassembled WGS sequence"/>
</dbReference>
<organism evidence="2 3">
    <name type="scientific">Sarocladium strictum</name>
    <name type="common">Black bundle disease fungus</name>
    <name type="synonym">Acremonium strictum</name>
    <dbReference type="NCBI Taxonomy" id="5046"/>
    <lineage>
        <taxon>Eukaryota</taxon>
        <taxon>Fungi</taxon>
        <taxon>Dikarya</taxon>
        <taxon>Ascomycota</taxon>
        <taxon>Pezizomycotina</taxon>
        <taxon>Sordariomycetes</taxon>
        <taxon>Hypocreomycetidae</taxon>
        <taxon>Hypocreales</taxon>
        <taxon>Sarocladiaceae</taxon>
        <taxon>Sarocladium</taxon>
    </lineage>
</organism>
<feature type="compositionally biased region" description="Basic and acidic residues" evidence="1">
    <location>
        <begin position="30"/>
        <end position="46"/>
    </location>
</feature>
<evidence type="ECO:0000313" key="2">
    <source>
        <dbReference type="EMBL" id="KAK0388015.1"/>
    </source>
</evidence>
<dbReference type="AlphaFoldDB" id="A0AA39GIJ0"/>
<feature type="compositionally biased region" description="Basic and acidic residues" evidence="1">
    <location>
        <begin position="106"/>
        <end position="126"/>
    </location>
</feature>
<dbReference type="EMBL" id="JAPDFR010000003">
    <property type="protein sequence ID" value="KAK0388015.1"/>
    <property type="molecule type" value="Genomic_DNA"/>
</dbReference>
<protein>
    <submittedName>
        <fullName evidence="2">Uncharacterized protein</fullName>
    </submittedName>
</protein>
<feature type="region of interest" description="Disordered" evidence="1">
    <location>
        <begin position="29"/>
        <end position="230"/>
    </location>
</feature>